<gene>
    <name evidence="1" type="ORF">Vadar_010836</name>
</gene>
<name>A0ACB7XPU3_9ERIC</name>
<dbReference type="Proteomes" id="UP000828048">
    <property type="component" value="Chromosome 1"/>
</dbReference>
<evidence type="ECO:0000313" key="1">
    <source>
        <dbReference type="EMBL" id="KAH7842933.1"/>
    </source>
</evidence>
<sequence>MTITIRSFDLPYQSYQLYDVTFFDDTIKTLVTTTPCIVDTWISDIQHLHHRRLHNLIVGLDVEWRPNNNNSTNNPAATLQLCVGRNCLVFQLIFAPEMPKSLVDFLADPDFTFVGVRIDGDVGKLKDDYGLEVRRTVDLGWLAARELGKRQLRNAGLVNLAREVIGKEFAKPRSVTLSNWDDWLSEDQIQYACVDAFVSFEIGRCLNAADV</sequence>
<dbReference type="EMBL" id="CM037151">
    <property type="protein sequence ID" value="KAH7842933.1"/>
    <property type="molecule type" value="Genomic_DNA"/>
</dbReference>
<comment type="caution">
    <text evidence="1">The sequence shown here is derived from an EMBL/GenBank/DDBJ whole genome shotgun (WGS) entry which is preliminary data.</text>
</comment>
<reference evidence="1 2" key="1">
    <citation type="journal article" date="2021" name="Hortic Res">
        <title>High-quality reference genome and annotation aids understanding of berry development for evergreen blueberry (Vaccinium darrowii).</title>
        <authorList>
            <person name="Yu J."/>
            <person name="Hulse-Kemp A.M."/>
            <person name="Babiker E."/>
            <person name="Staton M."/>
        </authorList>
    </citation>
    <scope>NUCLEOTIDE SEQUENCE [LARGE SCALE GENOMIC DNA]</scope>
    <source>
        <strain evidence="2">cv. NJ 8807/NJ 8810</strain>
        <tissue evidence="1">Young leaf</tissue>
    </source>
</reference>
<accession>A0ACB7XPU3</accession>
<proteinExistence type="predicted"/>
<evidence type="ECO:0000313" key="2">
    <source>
        <dbReference type="Proteomes" id="UP000828048"/>
    </source>
</evidence>
<protein>
    <submittedName>
        <fullName evidence="1">Uncharacterized protein</fullName>
    </submittedName>
</protein>
<keyword evidence="2" id="KW-1185">Reference proteome</keyword>
<organism evidence="1 2">
    <name type="scientific">Vaccinium darrowii</name>
    <dbReference type="NCBI Taxonomy" id="229202"/>
    <lineage>
        <taxon>Eukaryota</taxon>
        <taxon>Viridiplantae</taxon>
        <taxon>Streptophyta</taxon>
        <taxon>Embryophyta</taxon>
        <taxon>Tracheophyta</taxon>
        <taxon>Spermatophyta</taxon>
        <taxon>Magnoliopsida</taxon>
        <taxon>eudicotyledons</taxon>
        <taxon>Gunneridae</taxon>
        <taxon>Pentapetalae</taxon>
        <taxon>asterids</taxon>
        <taxon>Ericales</taxon>
        <taxon>Ericaceae</taxon>
        <taxon>Vaccinioideae</taxon>
        <taxon>Vaccinieae</taxon>
        <taxon>Vaccinium</taxon>
    </lineage>
</organism>